<reference evidence="3 4" key="1">
    <citation type="journal article" date="2008" name="Science">
        <title>The Physcomitrella genome reveals evolutionary insights into the conquest of land by plants.</title>
        <authorList>
            <person name="Rensing S."/>
            <person name="Lang D."/>
            <person name="Zimmer A."/>
            <person name="Terry A."/>
            <person name="Salamov A."/>
            <person name="Shapiro H."/>
            <person name="Nishiyama T."/>
            <person name="Perroud P.-F."/>
            <person name="Lindquist E."/>
            <person name="Kamisugi Y."/>
            <person name="Tanahashi T."/>
            <person name="Sakakibara K."/>
            <person name="Fujita T."/>
            <person name="Oishi K."/>
            <person name="Shin-I T."/>
            <person name="Kuroki Y."/>
            <person name="Toyoda A."/>
            <person name="Suzuki Y."/>
            <person name="Hashimoto A."/>
            <person name="Yamaguchi K."/>
            <person name="Sugano A."/>
            <person name="Kohara Y."/>
            <person name="Fujiyama A."/>
            <person name="Anterola A."/>
            <person name="Aoki S."/>
            <person name="Ashton N."/>
            <person name="Barbazuk W.B."/>
            <person name="Barker E."/>
            <person name="Bennetzen J."/>
            <person name="Bezanilla M."/>
            <person name="Blankenship R."/>
            <person name="Cho S.H."/>
            <person name="Dutcher S."/>
            <person name="Estelle M."/>
            <person name="Fawcett J.A."/>
            <person name="Gundlach H."/>
            <person name="Hanada K."/>
            <person name="Heyl A."/>
            <person name="Hicks K.A."/>
            <person name="Hugh J."/>
            <person name="Lohr M."/>
            <person name="Mayer K."/>
            <person name="Melkozernov A."/>
            <person name="Murata T."/>
            <person name="Nelson D."/>
            <person name="Pils B."/>
            <person name="Prigge M."/>
            <person name="Reiss B."/>
            <person name="Renner T."/>
            <person name="Rombauts S."/>
            <person name="Rushton P."/>
            <person name="Sanderfoot A."/>
            <person name="Schween G."/>
            <person name="Shiu S.-H."/>
            <person name="Stueber K."/>
            <person name="Theodoulou F.L."/>
            <person name="Tu H."/>
            <person name="Van de Peer Y."/>
            <person name="Verrier P.J."/>
            <person name="Waters E."/>
            <person name="Wood A."/>
            <person name="Yang L."/>
            <person name="Cove D."/>
            <person name="Cuming A."/>
            <person name="Hasebe M."/>
            <person name="Lucas S."/>
            <person name="Mishler D.B."/>
            <person name="Reski R."/>
            <person name="Grigoriev I."/>
            <person name="Quatrano R.S."/>
            <person name="Boore J.L."/>
        </authorList>
    </citation>
    <scope>NUCLEOTIDE SEQUENCE [LARGE SCALE GENOMIC DNA]</scope>
    <source>
        <strain evidence="3 4">cv. Gransden 2004</strain>
    </source>
</reference>
<gene>
    <name evidence="3" type="primary">LOC112280614</name>
</gene>
<feature type="transmembrane region" description="Helical" evidence="1">
    <location>
        <begin position="553"/>
        <end position="573"/>
    </location>
</feature>
<keyword evidence="1" id="KW-0472">Membrane</keyword>
<keyword evidence="1" id="KW-0812">Transmembrane</keyword>
<dbReference type="EMBL" id="ABEU02000003">
    <property type="status" value="NOT_ANNOTATED_CDS"/>
    <property type="molecule type" value="Genomic_DNA"/>
</dbReference>
<feature type="transmembrane region" description="Helical" evidence="1">
    <location>
        <begin position="65"/>
        <end position="84"/>
    </location>
</feature>
<evidence type="ECO:0000259" key="2">
    <source>
        <dbReference type="PROSITE" id="PS50275"/>
    </source>
</evidence>
<dbReference type="Proteomes" id="UP000006727">
    <property type="component" value="Chromosome 3"/>
</dbReference>
<keyword evidence="1" id="KW-1133">Transmembrane helix</keyword>
<accession>A0A7I4DCU8</accession>
<dbReference type="GO" id="GO:0016791">
    <property type="term" value="F:phosphatase activity"/>
    <property type="evidence" value="ECO:0007669"/>
    <property type="project" value="InterPro"/>
</dbReference>
<dbReference type="Gramene" id="Pp3c3_31010V3.5">
    <property type="protein sequence ID" value="Pp3c3_31010V3.5"/>
    <property type="gene ID" value="Pp3c3_31010"/>
</dbReference>
<dbReference type="PROSITE" id="PS50275">
    <property type="entry name" value="SAC"/>
    <property type="match status" value="1"/>
</dbReference>
<feature type="domain" description="SAC" evidence="2">
    <location>
        <begin position="130"/>
        <end position="457"/>
    </location>
</feature>
<dbReference type="PANTHER" id="PTHR45662">
    <property type="entry name" value="PHOSPHATIDYLINOSITIDE PHOSPHATASE SAC1"/>
    <property type="match status" value="1"/>
</dbReference>
<proteinExistence type="predicted"/>
<evidence type="ECO:0000256" key="1">
    <source>
        <dbReference type="SAM" id="Phobius"/>
    </source>
</evidence>
<sequence>MGLKMDDFSEIQKRSTRMRLWELPDVYVLEPTDSMATQFLSINRSTGDLSYTSQLPDSDVPHAQIVFGLAGILRLVAGTYAVVITGRQSMGTYRGHSVYRVSSLRVLPCNNNLHRATPEEKEEAYFVGLLKALESTPGLYFSYDVDLTLNADKFQAAAMSECPSIWKHADDRFLWNRKLMKELIDKQMEPYILPVIQGSFQTIDSVVKGKAVTVTLIARRSMRRAGTRMWRRGADLDGNVANFVETEQILESQGYFASYTQLRGSIPVLWEQIVDLTYKPKIKTINYENTQKAVEKHFDDLHKRYGDVVAIDLINQQGSEGVLSIAFGESMLKISNNHIRYLPFDFHKICGHIHFERLSILYNQILEDLTKHGYHLRDQDGNIFKEQKGVVRTNCIDCLDRTNVTQSLLGRKALEAQLQRIGIFESTNTVAQFEALEAKFKFLWADHGDDVSIQYSGTGALKGDFVRFGRRTIRGLLQDGFNAAARYYLNNFRDGNKQDSIDLVAGSYEVGGGDSSRLQITLIETVALPGALVALIAGAYFTSIAGRQLGSDVYQYLYTLLLAGVTGGIAAGIRSQGRYLANRPRLCKTV</sequence>
<organism evidence="3 4">
    <name type="scientific">Physcomitrium patens</name>
    <name type="common">Spreading-leaved earth moss</name>
    <name type="synonym">Physcomitrella patens</name>
    <dbReference type="NCBI Taxonomy" id="3218"/>
    <lineage>
        <taxon>Eukaryota</taxon>
        <taxon>Viridiplantae</taxon>
        <taxon>Streptophyta</taxon>
        <taxon>Embryophyta</taxon>
        <taxon>Bryophyta</taxon>
        <taxon>Bryophytina</taxon>
        <taxon>Bryopsida</taxon>
        <taxon>Funariidae</taxon>
        <taxon>Funariales</taxon>
        <taxon>Funariaceae</taxon>
        <taxon>Physcomitrium</taxon>
    </lineage>
</organism>
<evidence type="ECO:0000313" key="3">
    <source>
        <dbReference type="EnsemblPlants" id="Pp3c3_31010V3.5"/>
    </source>
</evidence>
<reference evidence="3 4" key="2">
    <citation type="journal article" date="2018" name="Plant J.">
        <title>The Physcomitrella patens chromosome-scale assembly reveals moss genome structure and evolution.</title>
        <authorList>
            <person name="Lang D."/>
            <person name="Ullrich K.K."/>
            <person name="Murat F."/>
            <person name="Fuchs J."/>
            <person name="Jenkins J."/>
            <person name="Haas F.B."/>
            <person name="Piednoel M."/>
            <person name="Gundlach H."/>
            <person name="Van Bel M."/>
            <person name="Meyberg R."/>
            <person name="Vives C."/>
            <person name="Morata J."/>
            <person name="Symeonidi A."/>
            <person name="Hiss M."/>
            <person name="Muchero W."/>
            <person name="Kamisugi Y."/>
            <person name="Saleh O."/>
            <person name="Blanc G."/>
            <person name="Decker E.L."/>
            <person name="van Gessel N."/>
            <person name="Grimwood J."/>
            <person name="Hayes R.D."/>
            <person name="Graham S.W."/>
            <person name="Gunter L.E."/>
            <person name="McDaniel S.F."/>
            <person name="Hoernstein S.N.W."/>
            <person name="Larsson A."/>
            <person name="Li F.W."/>
            <person name="Perroud P.F."/>
            <person name="Phillips J."/>
            <person name="Ranjan P."/>
            <person name="Rokshar D.S."/>
            <person name="Rothfels C.J."/>
            <person name="Schneider L."/>
            <person name="Shu S."/>
            <person name="Stevenson D.W."/>
            <person name="Thummler F."/>
            <person name="Tillich M."/>
            <person name="Villarreal Aguilar J.C."/>
            <person name="Widiez T."/>
            <person name="Wong G.K."/>
            <person name="Wymore A."/>
            <person name="Zhang Y."/>
            <person name="Zimmer A.D."/>
            <person name="Quatrano R.S."/>
            <person name="Mayer K.F.X."/>
            <person name="Goodstein D."/>
            <person name="Casacuberta J.M."/>
            <person name="Vandepoele K."/>
            <person name="Reski R."/>
            <person name="Cuming A.C."/>
            <person name="Tuskan G.A."/>
            <person name="Maumus F."/>
            <person name="Salse J."/>
            <person name="Schmutz J."/>
            <person name="Rensing S.A."/>
        </authorList>
    </citation>
    <scope>NUCLEOTIDE SEQUENCE [LARGE SCALE GENOMIC DNA]</scope>
    <source>
        <strain evidence="3 4">cv. Gransden 2004</strain>
    </source>
</reference>
<dbReference type="Pfam" id="PF02383">
    <property type="entry name" value="Syja_N"/>
    <property type="match status" value="1"/>
</dbReference>
<reference evidence="3" key="3">
    <citation type="submission" date="2020-12" db="UniProtKB">
        <authorList>
            <consortium name="EnsemblPlants"/>
        </authorList>
    </citation>
    <scope>IDENTIFICATION</scope>
</reference>
<dbReference type="InterPro" id="IPR002013">
    <property type="entry name" value="SAC_dom"/>
</dbReference>
<dbReference type="AlphaFoldDB" id="A0A7I4DCU8"/>
<name>A0A7I4DCU8_PHYPA</name>
<dbReference type="EnsemblPlants" id="Pp3c3_31010V3.5">
    <property type="protein sequence ID" value="Pp3c3_31010V3.5"/>
    <property type="gene ID" value="Pp3c3_31010"/>
</dbReference>
<dbReference type="PANTHER" id="PTHR45662:SF2">
    <property type="entry name" value="PHOSPHATIDYLINOSITOL-3-PHOSPHATASE SAC1"/>
    <property type="match status" value="1"/>
</dbReference>
<feature type="transmembrane region" description="Helical" evidence="1">
    <location>
        <begin position="522"/>
        <end position="541"/>
    </location>
</feature>
<keyword evidence="4" id="KW-1185">Reference proteome</keyword>
<evidence type="ECO:0000313" key="4">
    <source>
        <dbReference type="Proteomes" id="UP000006727"/>
    </source>
</evidence>
<protein>
    <recommendedName>
        <fullName evidence="2">SAC domain-containing protein</fullName>
    </recommendedName>
</protein>